<evidence type="ECO:0000313" key="2">
    <source>
        <dbReference type="Proteomes" id="UP000814128"/>
    </source>
</evidence>
<dbReference type="Proteomes" id="UP000814128">
    <property type="component" value="Unassembled WGS sequence"/>
</dbReference>
<protein>
    <submittedName>
        <fullName evidence="1">Uncharacterized protein</fullName>
    </submittedName>
</protein>
<proteinExistence type="predicted"/>
<gene>
    <name evidence="1" type="ORF">K488DRAFT_17743</name>
</gene>
<dbReference type="EMBL" id="MU273825">
    <property type="protein sequence ID" value="KAI0027882.1"/>
    <property type="molecule type" value="Genomic_DNA"/>
</dbReference>
<feature type="non-terminal residue" evidence="1">
    <location>
        <position position="1"/>
    </location>
</feature>
<reference evidence="1" key="2">
    <citation type="journal article" date="2022" name="New Phytol.">
        <title>Evolutionary transition to the ectomycorrhizal habit in the genomes of a hyperdiverse lineage of mushroom-forming fungi.</title>
        <authorList>
            <person name="Looney B."/>
            <person name="Miyauchi S."/>
            <person name="Morin E."/>
            <person name="Drula E."/>
            <person name="Courty P.E."/>
            <person name="Kohler A."/>
            <person name="Kuo A."/>
            <person name="LaButti K."/>
            <person name="Pangilinan J."/>
            <person name="Lipzen A."/>
            <person name="Riley R."/>
            <person name="Andreopoulos W."/>
            <person name="He G."/>
            <person name="Johnson J."/>
            <person name="Nolan M."/>
            <person name="Tritt A."/>
            <person name="Barry K.W."/>
            <person name="Grigoriev I.V."/>
            <person name="Nagy L.G."/>
            <person name="Hibbett D."/>
            <person name="Henrissat B."/>
            <person name="Matheny P.B."/>
            <person name="Labbe J."/>
            <person name="Martin F.M."/>
        </authorList>
    </citation>
    <scope>NUCLEOTIDE SEQUENCE</scope>
    <source>
        <strain evidence="1">EC-137</strain>
    </source>
</reference>
<reference evidence="1" key="1">
    <citation type="submission" date="2021-02" db="EMBL/GenBank/DDBJ databases">
        <authorList>
            <consortium name="DOE Joint Genome Institute"/>
            <person name="Ahrendt S."/>
            <person name="Looney B.P."/>
            <person name="Miyauchi S."/>
            <person name="Morin E."/>
            <person name="Drula E."/>
            <person name="Courty P.E."/>
            <person name="Chicoki N."/>
            <person name="Fauchery L."/>
            <person name="Kohler A."/>
            <person name="Kuo A."/>
            <person name="Labutti K."/>
            <person name="Pangilinan J."/>
            <person name="Lipzen A."/>
            <person name="Riley R."/>
            <person name="Andreopoulos W."/>
            <person name="He G."/>
            <person name="Johnson J."/>
            <person name="Barry K.W."/>
            <person name="Grigoriev I.V."/>
            <person name="Nagy L."/>
            <person name="Hibbett D."/>
            <person name="Henrissat B."/>
            <person name="Matheny P.B."/>
            <person name="Labbe J."/>
            <person name="Martin F."/>
        </authorList>
    </citation>
    <scope>NUCLEOTIDE SEQUENCE</scope>
    <source>
        <strain evidence="1">EC-137</strain>
    </source>
</reference>
<feature type="non-terminal residue" evidence="1">
    <location>
        <position position="102"/>
    </location>
</feature>
<comment type="caution">
    <text evidence="1">The sequence shown here is derived from an EMBL/GenBank/DDBJ whole genome shotgun (WGS) entry which is preliminary data.</text>
</comment>
<accession>A0ACB8Q830</accession>
<evidence type="ECO:0000313" key="1">
    <source>
        <dbReference type="EMBL" id="KAI0027882.1"/>
    </source>
</evidence>
<organism evidence="1 2">
    <name type="scientific">Vararia minispora EC-137</name>
    <dbReference type="NCBI Taxonomy" id="1314806"/>
    <lineage>
        <taxon>Eukaryota</taxon>
        <taxon>Fungi</taxon>
        <taxon>Dikarya</taxon>
        <taxon>Basidiomycota</taxon>
        <taxon>Agaricomycotina</taxon>
        <taxon>Agaricomycetes</taxon>
        <taxon>Russulales</taxon>
        <taxon>Lachnocladiaceae</taxon>
        <taxon>Vararia</taxon>
    </lineage>
</organism>
<name>A0ACB8Q830_9AGAM</name>
<sequence>ILHRDVSVGNILITLDGEGGLLIDWELALNLNRTTRTTRQWITGTWQFMSVRLLQRLSNHHEPSDDMESLLWVVLFVFLRYYTGSLNEIQVKEQLDKIFNEQ</sequence>
<keyword evidence="2" id="KW-1185">Reference proteome</keyword>